<sequence>MIRIISGKLKGKKISAPKHFEVRPTTDFSKEALFSIITNRYTIPDISVLDLFSGIGSIDYEFASRGCKDITSVEMNEKHVKFIQDTTKILGISDINVVRQNVLSFLEKGSYKKYDIIFADPPFDWEDKQYENLIQSVLQHNFLSENGEFILEHNTRKDFSEFPNFTESRKYGNVRFSFFNFKN</sequence>
<dbReference type="GO" id="GO:0003676">
    <property type="term" value="F:nucleic acid binding"/>
    <property type="evidence" value="ECO:0007669"/>
    <property type="project" value="InterPro"/>
</dbReference>
<dbReference type="InterPro" id="IPR029063">
    <property type="entry name" value="SAM-dependent_MTases_sf"/>
</dbReference>
<dbReference type="SUPFAM" id="SSF53335">
    <property type="entry name" value="S-adenosyl-L-methionine-dependent methyltransferases"/>
    <property type="match status" value="1"/>
</dbReference>
<dbReference type="OrthoDB" id="9803017at2"/>
<evidence type="ECO:0000256" key="1">
    <source>
        <dbReference type="ARBA" id="ARBA00022603"/>
    </source>
</evidence>
<organism evidence="3 4">
    <name type="scientific">Apibacter mensalis</name>
    <dbReference type="NCBI Taxonomy" id="1586267"/>
    <lineage>
        <taxon>Bacteria</taxon>
        <taxon>Pseudomonadati</taxon>
        <taxon>Bacteroidota</taxon>
        <taxon>Flavobacteriia</taxon>
        <taxon>Flavobacteriales</taxon>
        <taxon>Weeksellaceae</taxon>
        <taxon>Apibacter</taxon>
    </lineage>
</organism>
<reference evidence="3 4" key="1">
    <citation type="submission" date="2016-01" db="EMBL/GenBank/DDBJ databases">
        <authorList>
            <person name="McClelland M."/>
            <person name="Jain A."/>
            <person name="Saraogi P."/>
            <person name="Mendelson R."/>
            <person name="Westerman R."/>
            <person name="SanMiguel P."/>
            <person name="Csonka L."/>
        </authorList>
    </citation>
    <scope>NUCLEOTIDE SEQUENCE [LARGE SCALE GENOMIC DNA]</scope>
    <source>
        <strain evidence="3 4">R-53146</strain>
    </source>
</reference>
<dbReference type="PROSITE" id="PS00092">
    <property type="entry name" value="N6_MTASE"/>
    <property type="match status" value="1"/>
</dbReference>
<evidence type="ECO:0000313" key="4">
    <source>
        <dbReference type="Proteomes" id="UP000182761"/>
    </source>
</evidence>
<dbReference type="Proteomes" id="UP000182761">
    <property type="component" value="Unassembled WGS sequence"/>
</dbReference>
<keyword evidence="1 3" id="KW-0489">Methyltransferase</keyword>
<dbReference type="EMBL" id="FCOR01000009">
    <property type="protein sequence ID" value="CVK16688.1"/>
    <property type="molecule type" value="Genomic_DNA"/>
</dbReference>
<dbReference type="GO" id="GO:0008168">
    <property type="term" value="F:methyltransferase activity"/>
    <property type="evidence" value="ECO:0007669"/>
    <property type="project" value="UniProtKB-KW"/>
</dbReference>
<dbReference type="GO" id="GO:0031167">
    <property type="term" value="P:rRNA methylation"/>
    <property type="evidence" value="ECO:0007669"/>
    <property type="project" value="InterPro"/>
</dbReference>
<dbReference type="PANTHER" id="PTHR43542:SF1">
    <property type="entry name" value="METHYLTRANSFERASE"/>
    <property type="match status" value="1"/>
</dbReference>
<gene>
    <name evidence="3" type="ORF">Ga0061079_10978</name>
</gene>
<dbReference type="RefSeq" id="WP_055425875.1">
    <property type="nucleotide sequence ID" value="NZ_FCOR01000009.1"/>
</dbReference>
<accession>A0A0X3AS31</accession>
<proteinExistence type="predicted"/>
<evidence type="ECO:0000313" key="3">
    <source>
        <dbReference type="EMBL" id="CVK16688.1"/>
    </source>
</evidence>
<evidence type="ECO:0000256" key="2">
    <source>
        <dbReference type="ARBA" id="ARBA00022679"/>
    </source>
</evidence>
<dbReference type="STRING" id="1586267.GCA_001418685_01551"/>
<keyword evidence="4" id="KW-1185">Reference proteome</keyword>
<dbReference type="AlphaFoldDB" id="A0A0X3AS31"/>
<name>A0A0X3AS31_9FLAO</name>
<protein>
    <submittedName>
        <fullName evidence="3">16S rRNA (Guanine(966)-N(2))-methyltransferase RsmD</fullName>
    </submittedName>
</protein>
<dbReference type="PIRSF" id="PIRSF004553">
    <property type="entry name" value="CHP00095"/>
    <property type="match status" value="1"/>
</dbReference>
<dbReference type="InterPro" id="IPR002052">
    <property type="entry name" value="DNA_methylase_N6_adenine_CS"/>
</dbReference>
<dbReference type="InterPro" id="IPR004398">
    <property type="entry name" value="RNA_MeTrfase_RsmD"/>
</dbReference>
<dbReference type="PANTHER" id="PTHR43542">
    <property type="entry name" value="METHYLTRANSFERASE"/>
    <property type="match status" value="1"/>
</dbReference>
<keyword evidence="2 3" id="KW-0808">Transferase</keyword>
<dbReference type="CDD" id="cd02440">
    <property type="entry name" value="AdoMet_MTases"/>
    <property type="match status" value="1"/>
</dbReference>
<dbReference type="Gene3D" id="3.40.50.150">
    <property type="entry name" value="Vaccinia Virus protein VP39"/>
    <property type="match status" value="1"/>
</dbReference>
<dbReference type="Pfam" id="PF03602">
    <property type="entry name" value="Cons_hypoth95"/>
    <property type="match status" value="1"/>
</dbReference>